<evidence type="ECO:0000313" key="3">
    <source>
        <dbReference type="Proteomes" id="UP000016511"/>
    </source>
</evidence>
<reference evidence="2 3" key="1">
    <citation type="submission" date="2013-08" db="EMBL/GenBank/DDBJ databases">
        <authorList>
            <person name="Weinstock G."/>
            <person name="Sodergren E."/>
            <person name="Wylie T."/>
            <person name="Fulton L."/>
            <person name="Fulton R."/>
            <person name="Fronick C."/>
            <person name="O'Laughlin M."/>
            <person name="Godfrey J."/>
            <person name="Miner T."/>
            <person name="Herter B."/>
            <person name="Appelbaum E."/>
            <person name="Cordes M."/>
            <person name="Lek S."/>
            <person name="Wollam A."/>
            <person name="Pepin K.H."/>
            <person name="Palsikar V.B."/>
            <person name="Mitreva M."/>
            <person name="Wilson R.K."/>
        </authorList>
    </citation>
    <scope>NUCLEOTIDE SEQUENCE [LARGE SCALE GENOMIC DNA]</scope>
    <source>
        <strain evidence="2 3">ATCC 12856</strain>
    </source>
</reference>
<keyword evidence="1" id="KW-0812">Transmembrane</keyword>
<feature type="transmembrane region" description="Helical" evidence="1">
    <location>
        <begin position="15"/>
        <end position="34"/>
    </location>
</feature>
<name>U1X9R8_ANEAE</name>
<protein>
    <submittedName>
        <fullName evidence="2">Uncharacterized protein</fullName>
    </submittedName>
</protein>
<accession>U1X9R8</accession>
<gene>
    <name evidence="2" type="ORF">HMPREF0083_00172</name>
</gene>
<organism evidence="2 3">
    <name type="scientific">Aneurinibacillus aneurinilyticus ATCC 12856</name>
    <dbReference type="NCBI Taxonomy" id="649747"/>
    <lineage>
        <taxon>Bacteria</taxon>
        <taxon>Bacillati</taxon>
        <taxon>Bacillota</taxon>
        <taxon>Bacilli</taxon>
        <taxon>Bacillales</taxon>
        <taxon>Paenibacillaceae</taxon>
        <taxon>Aneurinibacillus group</taxon>
        <taxon>Aneurinibacillus</taxon>
    </lineage>
</organism>
<comment type="caution">
    <text evidence="2">The sequence shown here is derived from an EMBL/GenBank/DDBJ whole genome shotgun (WGS) entry which is preliminary data.</text>
</comment>
<sequence>MFGNNTYEVFLMRKIVISTFIIILSSSFTILGTYGHALASQSLTFEGSSENWRGKVTFSSTNKKLDQNTVIVPKDTYGIMTNVKVKTSFDNNHDISQISTFEQAKKEVTFVKIEVEWIQGHEKRTEVIIAK</sequence>
<dbReference type="STRING" id="649747.HMPREF0083_00172"/>
<keyword evidence="3" id="KW-1185">Reference proteome</keyword>
<dbReference type="EMBL" id="AWSJ01000017">
    <property type="protein sequence ID" value="ERI11715.1"/>
    <property type="molecule type" value="Genomic_DNA"/>
</dbReference>
<keyword evidence="1" id="KW-1133">Transmembrane helix</keyword>
<dbReference type="HOGENOM" id="CLU_1923205_0_0_9"/>
<proteinExistence type="predicted"/>
<dbReference type="Proteomes" id="UP000016511">
    <property type="component" value="Unassembled WGS sequence"/>
</dbReference>
<dbReference type="PATRIC" id="fig|649747.3.peg.148"/>
<keyword evidence="1" id="KW-0472">Membrane</keyword>
<dbReference type="AlphaFoldDB" id="U1X9R8"/>
<evidence type="ECO:0000256" key="1">
    <source>
        <dbReference type="SAM" id="Phobius"/>
    </source>
</evidence>
<evidence type="ECO:0000313" key="2">
    <source>
        <dbReference type="EMBL" id="ERI11715.1"/>
    </source>
</evidence>